<dbReference type="InterPro" id="IPR002559">
    <property type="entry name" value="Transposase_11"/>
</dbReference>
<dbReference type="AlphaFoldDB" id="A0A9D7HJQ2"/>
<comment type="caution">
    <text evidence="3">The sequence shown here is derived from an EMBL/GenBank/DDBJ whole genome shotgun (WGS) entry which is preliminary data.</text>
</comment>
<dbReference type="Proteomes" id="UP000807785">
    <property type="component" value="Unassembled WGS sequence"/>
</dbReference>
<evidence type="ECO:0000313" key="3">
    <source>
        <dbReference type="EMBL" id="MBK6972202.1"/>
    </source>
</evidence>
<name>A0A9D7HJQ2_9PROT</name>
<dbReference type="GO" id="GO:0006313">
    <property type="term" value="P:DNA transposition"/>
    <property type="evidence" value="ECO:0007669"/>
    <property type="project" value="InterPro"/>
</dbReference>
<feature type="region of interest" description="Disordered" evidence="1">
    <location>
        <begin position="210"/>
        <end position="241"/>
    </location>
</feature>
<evidence type="ECO:0000259" key="2">
    <source>
        <dbReference type="Pfam" id="PF01609"/>
    </source>
</evidence>
<accession>A0A9D7HJQ2</accession>
<dbReference type="Pfam" id="PF01609">
    <property type="entry name" value="DDE_Tnp_1"/>
    <property type="match status" value="1"/>
</dbReference>
<sequence>MYLRESKQRRADGSVVTYLQLAENVWDAAKGRSQASIVHNCGRADDSDVIERLRRLAKSILRRCSAEEIVAAGGDWRLICAWPYGDIYVLEAIWKQLGIDAIVRQQAGTRHLGFDVERALFALVANRACAPASKLYCHEQWLKEDAHIAGTQALKLHQIYRVMDFLEANKEAIEQAIFHRVADLLNLDVDVIFYDTTSLHFEIDDEDVGDKEGNVQGSQTAGKKSYAAPRKRGHSKNGRSDAPQIVVGMAVTRDGFPVRHWVFPGNTVDVTTVAKVKEDLRGWQLTRCLFVGDAGMVSQANLQALAKGGGKYLLAMPMRRGDEVTEEVLSRPGRYRTVAENLEVKEVIVGEGERRRRYAVCFNPLEAKRQKSHREDLLNELEAELSSLSDLAKVSHTKRVCALRTSARYGRLLKETKQGLAIDRAAVKELERFDGKFVVHSNDDTLTAEDMALGYKQQQRVEEAWRTMKSGLKMRPVFHWAPHRIHAHIAITVLSLLLERTIEHACQDTWRNIRDDLKHIQLAQLSSPNGRVWQVTEPSSDAANRLKVLKIKPPKPILNLD</sequence>
<dbReference type="GO" id="GO:0004803">
    <property type="term" value="F:transposase activity"/>
    <property type="evidence" value="ECO:0007669"/>
    <property type="project" value="InterPro"/>
</dbReference>
<dbReference type="GO" id="GO:0003677">
    <property type="term" value="F:DNA binding"/>
    <property type="evidence" value="ECO:0007669"/>
    <property type="project" value="InterPro"/>
</dbReference>
<reference evidence="3" key="1">
    <citation type="submission" date="2020-10" db="EMBL/GenBank/DDBJ databases">
        <title>Connecting structure to function with the recovery of over 1000 high-quality activated sludge metagenome-assembled genomes encoding full-length rRNA genes using long-read sequencing.</title>
        <authorList>
            <person name="Singleton C.M."/>
            <person name="Petriglieri F."/>
            <person name="Kristensen J.M."/>
            <person name="Kirkegaard R.H."/>
            <person name="Michaelsen T.Y."/>
            <person name="Andersen M.H."/>
            <person name="Karst S.M."/>
            <person name="Dueholm M.S."/>
            <person name="Nielsen P.H."/>
            <person name="Albertsen M."/>
        </authorList>
    </citation>
    <scope>NUCLEOTIDE SEQUENCE</scope>
    <source>
        <strain evidence="3">Bjer_18-Q3-R1-45_BAT3C.347</strain>
    </source>
</reference>
<dbReference type="NCBIfam" id="NF033559">
    <property type="entry name" value="transpos_IS1634"/>
    <property type="match status" value="1"/>
</dbReference>
<protein>
    <submittedName>
        <fullName evidence="3">IS1634 family transposase</fullName>
    </submittedName>
</protein>
<feature type="domain" description="Transposase IS4-like" evidence="2">
    <location>
        <begin position="233"/>
        <end position="498"/>
    </location>
</feature>
<evidence type="ECO:0000313" key="4">
    <source>
        <dbReference type="Proteomes" id="UP000807785"/>
    </source>
</evidence>
<evidence type="ECO:0000256" key="1">
    <source>
        <dbReference type="SAM" id="MobiDB-lite"/>
    </source>
</evidence>
<proteinExistence type="predicted"/>
<dbReference type="EMBL" id="JADJEV010000002">
    <property type="protein sequence ID" value="MBK6972202.1"/>
    <property type="molecule type" value="Genomic_DNA"/>
</dbReference>
<organism evidence="3 4">
    <name type="scientific">Candidatus Methylophosphatis roskildensis</name>
    <dbReference type="NCBI Taxonomy" id="2899263"/>
    <lineage>
        <taxon>Bacteria</taxon>
        <taxon>Pseudomonadati</taxon>
        <taxon>Pseudomonadota</taxon>
        <taxon>Betaproteobacteria</taxon>
        <taxon>Nitrosomonadales</taxon>
        <taxon>Sterolibacteriaceae</taxon>
        <taxon>Candidatus Methylophosphatis</taxon>
    </lineage>
</organism>
<dbReference type="InterPro" id="IPR047654">
    <property type="entry name" value="IS1634_transpos"/>
</dbReference>
<gene>
    <name evidence="3" type="ORF">IPH26_04335</name>
</gene>
<dbReference type="PANTHER" id="PTHR34614">
    <property type="match status" value="1"/>
</dbReference>
<dbReference type="PANTHER" id="PTHR34614:SF2">
    <property type="entry name" value="TRANSPOSASE IS4-LIKE DOMAIN-CONTAINING PROTEIN"/>
    <property type="match status" value="1"/>
</dbReference>